<protein>
    <submittedName>
        <fullName evidence="1">Pyroglutamyl-peptidase I</fullName>
    </submittedName>
</protein>
<evidence type="ECO:0000313" key="2">
    <source>
        <dbReference type="Proteomes" id="UP000291949"/>
    </source>
</evidence>
<dbReference type="Proteomes" id="UP000291949">
    <property type="component" value="Unassembled WGS sequence"/>
</dbReference>
<reference evidence="1 2" key="1">
    <citation type="journal article" date="2019" name="Sci. Transl. Med.">
        <title>Quorum sensing between bacterial species on the skin protects against epidermal injury in atopic dermatitis.</title>
        <authorList>
            <person name="Williams M.R."/>
        </authorList>
    </citation>
    <scope>NUCLEOTIDE SEQUENCE [LARGE SCALE GENOMIC DNA]</scope>
    <source>
        <strain evidence="1 2">H8</strain>
    </source>
</reference>
<name>A0A7Z8E177_STACP</name>
<gene>
    <name evidence="1" type="ORF">EQ811_16540</name>
</gene>
<feature type="non-terminal residue" evidence="1">
    <location>
        <position position="1"/>
    </location>
</feature>
<accession>A0A7Z8E177</accession>
<dbReference type="AlphaFoldDB" id="A0A7Z8E177"/>
<comment type="caution">
    <text evidence="1">The sequence shown here is derived from an EMBL/GenBank/DDBJ whole genome shotgun (WGS) entry which is preliminary data.</text>
</comment>
<evidence type="ECO:0000313" key="1">
    <source>
        <dbReference type="EMBL" id="TBW67902.1"/>
    </source>
</evidence>
<dbReference type="EMBL" id="SCHC01000757">
    <property type="protein sequence ID" value="TBW67902.1"/>
    <property type="molecule type" value="Genomic_DNA"/>
</dbReference>
<organism evidence="1 2">
    <name type="scientific">Staphylococcus capitis</name>
    <dbReference type="NCBI Taxonomy" id="29388"/>
    <lineage>
        <taxon>Bacteria</taxon>
        <taxon>Bacillati</taxon>
        <taxon>Bacillota</taxon>
        <taxon>Bacilli</taxon>
        <taxon>Bacillales</taxon>
        <taxon>Staphylococcaceae</taxon>
        <taxon>Staphylococcus</taxon>
    </lineage>
</organism>
<sequence length="22" mass="2249">ITAAINAISDLPDVKVALGETH</sequence>
<proteinExistence type="predicted"/>